<feature type="transmembrane region" description="Helical" evidence="2">
    <location>
        <begin position="42"/>
        <end position="61"/>
    </location>
</feature>
<gene>
    <name evidence="3" type="ORF">GCM10009129_16730</name>
</gene>
<proteinExistence type="predicted"/>
<dbReference type="RefSeq" id="WP_201505334.1">
    <property type="nucleotide sequence ID" value="NZ_BAAAFR010000005.1"/>
</dbReference>
<comment type="caution">
    <text evidence="3">The sequence shown here is derived from an EMBL/GenBank/DDBJ whole genome shotgun (WGS) entry which is preliminary data.</text>
</comment>
<evidence type="ECO:0000313" key="4">
    <source>
        <dbReference type="Proteomes" id="UP001501787"/>
    </source>
</evidence>
<evidence type="ECO:0000313" key="3">
    <source>
        <dbReference type="EMBL" id="GAA0319697.1"/>
    </source>
</evidence>
<dbReference type="Pfam" id="PF04612">
    <property type="entry name" value="T2SSM"/>
    <property type="match status" value="1"/>
</dbReference>
<evidence type="ECO:0000256" key="1">
    <source>
        <dbReference type="SAM" id="MobiDB-lite"/>
    </source>
</evidence>
<dbReference type="InterPro" id="IPR007690">
    <property type="entry name" value="T2SS_GspM"/>
</dbReference>
<keyword evidence="4" id="KW-1185">Reference proteome</keyword>
<organism evidence="3 4">
    <name type="scientific">Psychrobacter aestuarii</name>
    <dbReference type="NCBI Taxonomy" id="556327"/>
    <lineage>
        <taxon>Bacteria</taxon>
        <taxon>Pseudomonadati</taxon>
        <taxon>Pseudomonadota</taxon>
        <taxon>Gammaproteobacteria</taxon>
        <taxon>Moraxellales</taxon>
        <taxon>Moraxellaceae</taxon>
        <taxon>Psychrobacter</taxon>
    </lineage>
</organism>
<keyword evidence="2" id="KW-1133">Transmembrane helix</keyword>
<keyword evidence="2" id="KW-0812">Transmembrane</keyword>
<evidence type="ECO:0000256" key="2">
    <source>
        <dbReference type="SAM" id="Phobius"/>
    </source>
</evidence>
<dbReference type="Proteomes" id="UP001501787">
    <property type="component" value="Unassembled WGS sequence"/>
</dbReference>
<evidence type="ECO:0008006" key="5">
    <source>
        <dbReference type="Google" id="ProtNLM"/>
    </source>
</evidence>
<name>A0ABP3FJY1_9GAMM</name>
<sequence length="179" mass="19556">MRQLMQRMTRRNEGAAAAAVPLQQTREQMRQRWQALPKRDQWALLILALFLLMVVGGYGGYSLHQAAKDSKADYQAAIADYFWLRAQANQIDTQAAQQDTTGAIDPASQVTSLLGQSGISSPQVLAVGDGVQVSFTHSSQTQASSALVALQTKGWQINQLLMQQDPNSKSIQVQATLAQ</sequence>
<reference evidence="4" key="1">
    <citation type="journal article" date="2019" name="Int. J. Syst. Evol. Microbiol.">
        <title>The Global Catalogue of Microorganisms (GCM) 10K type strain sequencing project: providing services to taxonomists for standard genome sequencing and annotation.</title>
        <authorList>
            <consortium name="The Broad Institute Genomics Platform"/>
            <consortium name="The Broad Institute Genome Sequencing Center for Infectious Disease"/>
            <person name="Wu L."/>
            <person name="Ma J."/>
        </authorList>
    </citation>
    <scope>NUCLEOTIDE SEQUENCE [LARGE SCALE GENOMIC DNA]</scope>
    <source>
        <strain evidence="4">JCM 16343</strain>
    </source>
</reference>
<protein>
    <recommendedName>
        <fullName evidence="5">Type II secretion system protein M</fullName>
    </recommendedName>
</protein>
<accession>A0ABP3FJY1</accession>
<dbReference type="EMBL" id="BAAAFR010000005">
    <property type="protein sequence ID" value="GAA0319697.1"/>
    <property type="molecule type" value="Genomic_DNA"/>
</dbReference>
<feature type="region of interest" description="Disordered" evidence="1">
    <location>
        <begin position="1"/>
        <end position="23"/>
    </location>
</feature>
<keyword evidence="2" id="KW-0472">Membrane</keyword>